<protein>
    <submittedName>
        <fullName evidence="2">Uncharacterized protein</fullName>
    </submittedName>
</protein>
<name>A0A562I5J7_MICOL</name>
<dbReference type="EMBL" id="VLKE01000001">
    <property type="protein sequence ID" value="TWH66291.1"/>
    <property type="molecule type" value="Genomic_DNA"/>
</dbReference>
<feature type="transmembrane region" description="Helical" evidence="1">
    <location>
        <begin position="84"/>
        <end position="106"/>
    </location>
</feature>
<keyword evidence="1" id="KW-0812">Transmembrane</keyword>
<organism evidence="2 3">
    <name type="scientific">Micromonospora olivasterospora</name>
    <dbReference type="NCBI Taxonomy" id="1880"/>
    <lineage>
        <taxon>Bacteria</taxon>
        <taxon>Bacillati</taxon>
        <taxon>Actinomycetota</taxon>
        <taxon>Actinomycetes</taxon>
        <taxon>Micromonosporales</taxon>
        <taxon>Micromonosporaceae</taxon>
        <taxon>Micromonospora</taxon>
    </lineage>
</organism>
<keyword evidence="3" id="KW-1185">Reference proteome</keyword>
<reference evidence="2 3" key="1">
    <citation type="submission" date="2019-07" db="EMBL/GenBank/DDBJ databases">
        <title>R&amp;d 2014.</title>
        <authorList>
            <person name="Klenk H.-P."/>
        </authorList>
    </citation>
    <scope>NUCLEOTIDE SEQUENCE [LARGE SCALE GENOMIC DNA]</scope>
    <source>
        <strain evidence="2 3">DSM 43868</strain>
    </source>
</reference>
<dbReference type="AlphaFoldDB" id="A0A562I5J7"/>
<evidence type="ECO:0000256" key="1">
    <source>
        <dbReference type="SAM" id="Phobius"/>
    </source>
</evidence>
<feature type="transmembrane region" description="Helical" evidence="1">
    <location>
        <begin position="12"/>
        <end position="30"/>
    </location>
</feature>
<gene>
    <name evidence="2" type="ORF">JD77_01242</name>
</gene>
<keyword evidence="1" id="KW-0472">Membrane</keyword>
<dbReference type="Proteomes" id="UP000319825">
    <property type="component" value="Unassembled WGS sequence"/>
</dbReference>
<accession>A0A562I5J7</accession>
<dbReference type="RefSeq" id="WP_145773419.1">
    <property type="nucleotide sequence ID" value="NZ_JBIAZH010000041.1"/>
</dbReference>
<comment type="caution">
    <text evidence="2">The sequence shown here is derived from an EMBL/GenBank/DDBJ whole genome shotgun (WGS) entry which is preliminary data.</text>
</comment>
<evidence type="ECO:0000313" key="2">
    <source>
        <dbReference type="EMBL" id="TWH66291.1"/>
    </source>
</evidence>
<keyword evidence="1" id="KW-1133">Transmembrane helix</keyword>
<feature type="transmembrane region" description="Helical" evidence="1">
    <location>
        <begin position="42"/>
        <end position="64"/>
    </location>
</feature>
<evidence type="ECO:0000313" key="3">
    <source>
        <dbReference type="Proteomes" id="UP000319825"/>
    </source>
</evidence>
<proteinExistence type="predicted"/>
<sequence>MEILNNPFVQASLRLPTLLVLVVGLAMALVARKRLPGRCMALLVGGLLALFLQLLVDLAAVFALPQLYRSGALSFSALTGVATAVGLATSVLLSVGLALLIAAALAGRHPTPPPSR</sequence>